<protein>
    <recommendedName>
        <fullName evidence="4">PKD domain-containing protein</fullName>
    </recommendedName>
</protein>
<proteinExistence type="predicted"/>
<gene>
    <name evidence="2" type="ORF">NM961_12035</name>
</gene>
<sequence>MRAPRLTTSALLITLAGSSIALGAGVELHVKWGSPEKTCVITSTDDGVSVDPATGNLSLTGSFAASNCPAGGGGTVPDPVITDGLDLSELPEQVLVNSTTTVNWAADAETCTYAGSTFPVSLPNWPTSGSGAIGCSTTAGCASNHSAPITFTQTGTYTFKLTCTKAGAANPAISTRVVSVNNTPPAGCIAPAGLTRLTSGTVKYNDGASRTADLTLFENVFGHDPNSSTLRTFPGTMNLTQRILMPKNGYVALKFTVPSNFTSATQGGYRNEETNQPDRPSLVSMTISQSCGDFSTTPTDPMTTKCILNRGAMSNALAWGATGLTSRCELQAGQTYYLNILYAPLDTPTTSACSLPTCSNPIQNQKTGSQQGIWQN</sequence>
<feature type="signal peptide" evidence="1">
    <location>
        <begin position="1"/>
        <end position="23"/>
    </location>
</feature>
<keyword evidence="1" id="KW-0732">Signal</keyword>
<name>A0ABT1QT34_9GAMM</name>
<evidence type="ECO:0000313" key="2">
    <source>
        <dbReference type="EMBL" id="MCQ4165439.1"/>
    </source>
</evidence>
<evidence type="ECO:0000256" key="1">
    <source>
        <dbReference type="SAM" id="SignalP"/>
    </source>
</evidence>
<organism evidence="2 3">
    <name type="scientific">Tahibacter harae</name>
    <dbReference type="NCBI Taxonomy" id="2963937"/>
    <lineage>
        <taxon>Bacteria</taxon>
        <taxon>Pseudomonadati</taxon>
        <taxon>Pseudomonadota</taxon>
        <taxon>Gammaproteobacteria</taxon>
        <taxon>Lysobacterales</taxon>
        <taxon>Rhodanobacteraceae</taxon>
        <taxon>Tahibacter</taxon>
    </lineage>
</organism>
<keyword evidence="3" id="KW-1185">Reference proteome</keyword>
<reference evidence="2" key="1">
    <citation type="submission" date="2022-07" db="EMBL/GenBank/DDBJ databases">
        <title>Tahibacter sp., a new gammaproteobacterium isolated from the silt sample collected at pig farm.</title>
        <authorList>
            <person name="Chen H."/>
        </authorList>
    </citation>
    <scope>NUCLEOTIDE SEQUENCE</scope>
    <source>
        <strain evidence="2">P2K</strain>
    </source>
</reference>
<evidence type="ECO:0000313" key="3">
    <source>
        <dbReference type="Proteomes" id="UP001165498"/>
    </source>
</evidence>
<feature type="chain" id="PRO_5046663098" description="PKD domain-containing protein" evidence="1">
    <location>
        <begin position="24"/>
        <end position="376"/>
    </location>
</feature>
<dbReference type="RefSeq" id="WP_255914617.1">
    <property type="nucleotide sequence ID" value="NZ_JANFQO010000009.1"/>
</dbReference>
<dbReference type="EMBL" id="JANFQO010000009">
    <property type="protein sequence ID" value="MCQ4165439.1"/>
    <property type="molecule type" value="Genomic_DNA"/>
</dbReference>
<dbReference type="Proteomes" id="UP001165498">
    <property type="component" value="Unassembled WGS sequence"/>
</dbReference>
<accession>A0ABT1QT34</accession>
<evidence type="ECO:0008006" key="4">
    <source>
        <dbReference type="Google" id="ProtNLM"/>
    </source>
</evidence>
<comment type="caution">
    <text evidence="2">The sequence shown here is derived from an EMBL/GenBank/DDBJ whole genome shotgun (WGS) entry which is preliminary data.</text>
</comment>